<accession>A0A6L5XHL0</accession>
<dbReference type="Proteomes" id="UP000477488">
    <property type="component" value="Unassembled WGS sequence"/>
</dbReference>
<dbReference type="SUPFAM" id="SSF54593">
    <property type="entry name" value="Glyoxalase/Bleomycin resistance protein/Dihydroxybiphenyl dioxygenase"/>
    <property type="match status" value="1"/>
</dbReference>
<keyword evidence="3" id="KW-1185">Reference proteome</keyword>
<evidence type="ECO:0000259" key="1">
    <source>
        <dbReference type="PROSITE" id="PS51819"/>
    </source>
</evidence>
<dbReference type="PANTHER" id="PTHR36503">
    <property type="entry name" value="BLR2520 PROTEIN"/>
    <property type="match status" value="1"/>
</dbReference>
<feature type="domain" description="VOC" evidence="1">
    <location>
        <begin position="3"/>
        <end position="130"/>
    </location>
</feature>
<dbReference type="InterPro" id="IPR029068">
    <property type="entry name" value="Glyas_Bleomycin-R_OHBP_Dase"/>
</dbReference>
<gene>
    <name evidence="2" type="ORF">FYJ44_00655</name>
</gene>
<sequence>MNRINLICLGVRDIKKSLAFYKNIGFHTYEKKDKPAVVFFDNQGTKLELYPLEELVRDIDAENPPPLSLDGFGGITLACNLKSEAEVDAFMKRVKEHGGVIAKQPQKVFWGGYSGYFQDPDGYYWEVAYGPAWKFDDNNMLVIEEDH</sequence>
<name>A0A6L5XHL0_9BACT</name>
<dbReference type="PANTHER" id="PTHR36503:SF1">
    <property type="entry name" value="BLR2520 PROTEIN"/>
    <property type="match status" value="1"/>
</dbReference>
<proteinExistence type="predicted"/>
<organism evidence="2 3">
    <name type="scientific">Desulfovibrio porci</name>
    <dbReference type="NCBI Taxonomy" id="2605782"/>
    <lineage>
        <taxon>Bacteria</taxon>
        <taxon>Pseudomonadati</taxon>
        <taxon>Thermodesulfobacteriota</taxon>
        <taxon>Desulfovibrionia</taxon>
        <taxon>Desulfovibrionales</taxon>
        <taxon>Desulfovibrionaceae</taxon>
        <taxon>Desulfovibrio</taxon>
    </lineage>
</organism>
<dbReference type="EMBL" id="VUMH01000001">
    <property type="protein sequence ID" value="MSS26581.1"/>
    <property type="molecule type" value="Genomic_DNA"/>
</dbReference>
<evidence type="ECO:0000313" key="3">
    <source>
        <dbReference type="Proteomes" id="UP000477488"/>
    </source>
</evidence>
<dbReference type="Gene3D" id="3.10.180.10">
    <property type="entry name" value="2,3-Dihydroxybiphenyl 1,2-Dioxygenase, domain 1"/>
    <property type="match status" value="1"/>
</dbReference>
<dbReference type="Pfam" id="PF00903">
    <property type="entry name" value="Glyoxalase"/>
    <property type="match status" value="1"/>
</dbReference>
<dbReference type="RefSeq" id="WP_154508237.1">
    <property type="nucleotide sequence ID" value="NZ_VUMH01000001.1"/>
</dbReference>
<protein>
    <submittedName>
        <fullName evidence="2">VOC family protein</fullName>
    </submittedName>
</protein>
<evidence type="ECO:0000313" key="2">
    <source>
        <dbReference type="EMBL" id="MSS26581.1"/>
    </source>
</evidence>
<dbReference type="InterPro" id="IPR004360">
    <property type="entry name" value="Glyas_Fos-R_dOase_dom"/>
</dbReference>
<dbReference type="PROSITE" id="PS51819">
    <property type="entry name" value="VOC"/>
    <property type="match status" value="1"/>
</dbReference>
<reference evidence="2 3" key="1">
    <citation type="submission" date="2019-09" db="EMBL/GenBank/DDBJ databases">
        <title>In-depth cultivation of the pig gut microbiome towards novel bacterial diversity and tailored functional studies.</title>
        <authorList>
            <person name="Wylensek D."/>
            <person name="Hitch T.C.A."/>
            <person name="Clavel T."/>
        </authorList>
    </citation>
    <scope>NUCLEOTIDE SEQUENCE [LARGE SCALE GENOMIC DNA]</scope>
    <source>
        <strain evidence="2 3">PG-178-WT-4</strain>
    </source>
</reference>
<dbReference type="InterPro" id="IPR037523">
    <property type="entry name" value="VOC_core"/>
</dbReference>
<dbReference type="AlphaFoldDB" id="A0A6L5XHL0"/>
<dbReference type="CDD" id="cd07251">
    <property type="entry name" value="VOC_like"/>
    <property type="match status" value="1"/>
</dbReference>
<comment type="caution">
    <text evidence="2">The sequence shown here is derived from an EMBL/GenBank/DDBJ whole genome shotgun (WGS) entry which is preliminary data.</text>
</comment>